<evidence type="ECO:0000313" key="4">
    <source>
        <dbReference type="Proteomes" id="UP000292507"/>
    </source>
</evidence>
<name>A0A4Q7Y6G8_9ACTN</name>
<dbReference type="EMBL" id="SHKV01000001">
    <property type="protein sequence ID" value="RZU32562.1"/>
    <property type="molecule type" value="Genomic_DNA"/>
</dbReference>
<keyword evidence="4" id="KW-1185">Reference proteome</keyword>
<sequence length="309" mass="32450">MQTGHRTATTLLATLYTVSGALCWAGAAMPMDRGTPVALLWVLGAIGLGVGAGLWWSGRDVRPWVLHAAVALASVLVGVLAWQSATAVGIVGLGPALIAVGLYAAHFLPLPAARVHAGFALLSGSAGAWAAAPSDFLSPWITLIATAVVLVEVQARLARQLRTAAGTDPLTGLANRRAWEEEASRHLARAARSGEPLSFAVLDLDDFKEVNDRDGHGAGDALLRELTAGWSRRLRHADLLGRYGGDEFVLCLPATDEAAATELLGQLAATHPFTWTGGVATARSGDTLTSVLARADEQLYRRKRSGRTT</sequence>
<dbReference type="InterPro" id="IPR000160">
    <property type="entry name" value="GGDEF_dom"/>
</dbReference>
<protein>
    <submittedName>
        <fullName evidence="3">Diguanylate cyclase (GGDEF)-like protein</fullName>
    </submittedName>
</protein>
<dbReference type="InterPro" id="IPR050469">
    <property type="entry name" value="Diguanylate_Cyclase"/>
</dbReference>
<dbReference type="SMART" id="SM00267">
    <property type="entry name" value="GGDEF"/>
    <property type="match status" value="1"/>
</dbReference>
<dbReference type="Proteomes" id="UP000292507">
    <property type="component" value="Unassembled WGS sequence"/>
</dbReference>
<keyword evidence="1" id="KW-1133">Transmembrane helix</keyword>
<gene>
    <name evidence="3" type="ORF">BKA19_2257</name>
</gene>
<feature type="transmembrane region" description="Helical" evidence="1">
    <location>
        <begin position="115"/>
        <end position="131"/>
    </location>
</feature>
<feature type="transmembrane region" description="Helical" evidence="1">
    <location>
        <begin position="39"/>
        <end position="57"/>
    </location>
</feature>
<feature type="transmembrane region" description="Helical" evidence="1">
    <location>
        <begin position="64"/>
        <end position="82"/>
    </location>
</feature>
<dbReference type="InterPro" id="IPR029787">
    <property type="entry name" value="Nucleotide_cyclase"/>
</dbReference>
<dbReference type="Pfam" id="PF00990">
    <property type="entry name" value="GGDEF"/>
    <property type="match status" value="1"/>
</dbReference>
<dbReference type="NCBIfam" id="TIGR00254">
    <property type="entry name" value="GGDEF"/>
    <property type="match status" value="1"/>
</dbReference>
<evidence type="ECO:0000259" key="2">
    <source>
        <dbReference type="PROSITE" id="PS50887"/>
    </source>
</evidence>
<dbReference type="GO" id="GO:0005886">
    <property type="term" value="C:plasma membrane"/>
    <property type="evidence" value="ECO:0007669"/>
    <property type="project" value="TreeGrafter"/>
</dbReference>
<keyword evidence="1" id="KW-0812">Transmembrane</keyword>
<dbReference type="GO" id="GO:1902201">
    <property type="term" value="P:negative regulation of bacterial-type flagellum-dependent cell motility"/>
    <property type="evidence" value="ECO:0007669"/>
    <property type="project" value="TreeGrafter"/>
</dbReference>
<accession>A0A4Q7Y6G8</accession>
<dbReference type="PROSITE" id="PS50887">
    <property type="entry name" value="GGDEF"/>
    <property type="match status" value="1"/>
</dbReference>
<dbReference type="InterPro" id="IPR043128">
    <property type="entry name" value="Rev_trsase/Diguanyl_cyclase"/>
</dbReference>
<dbReference type="Gene3D" id="3.30.70.270">
    <property type="match status" value="1"/>
</dbReference>
<comment type="caution">
    <text evidence="3">The sequence shown here is derived from an EMBL/GenBank/DDBJ whole genome shotgun (WGS) entry which is preliminary data.</text>
</comment>
<proteinExistence type="predicted"/>
<dbReference type="AlphaFoldDB" id="A0A4Q7Y6G8"/>
<dbReference type="SUPFAM" id="SSF55073">
    <property type="entry name" value="Nucleotide cyclase"/>
    <property type="match status" value="1"/>
</dbReference>
<dbReference type="RefSeq" id="WP_158657542.1">
    <property type="nucleotide sequence ID" value="NZ_POQT01000009.1"/>
</dbReference>
<organism evidence="3 4">
    <name type="scientific">Blastococcus saxobsidens</name>
    <dbReference type="NCBI Taxonomy" id="138336"/>
    <lineage>
        <taxon>Bacteria</taxon>
        <taxon>Bacillati</taxon>
        <taxon>Actinomycetota</taxon>
        <taxon>Actinomycetes</taxon>
        <taxon>Geodermatophilales</taxon>
        <taxon>Geodermatophilaceae</taxon>
        <taxon>Blastococcus</taxon>
    </lineage>
</organism>
<dbReference type="PANTHER" id="PTHR45138">
    <property type="entry name" value="REGULATORY COMPONENTS OF SENSORY TRANSDUCTION SYSTEM"/>
    <property type="match status" value="1"/>
</dbReference>
<reference evidence="3 4" key="1">
    <citation type="submission" date="2019-02" db="EMBL/GenBank/DDBJ databases">
        <title>Sequencing the genomes of 1000 actinobacteria strains.</title>
        <authorList>
            <person name="Klenk H.-P."/>
        </authorList>
    </citation>
    <scope>NUCLEOTIDE SEQUENCE [LARGE SCALE GENOMIC DNA]</scope>
    <source>
        <strain evidence="3 4">DSM 44509</strain>
    </source>
</reference>
<dbReference type="CDD" id="cd01949">
    <property type="entry name" value="GGDEF"/>
    <property type="match status" value="1"/>
</dbReference>
<dbReference type="GO" id="GO:0043709">
    <property type="term" value="P:cell adhesion involved in single-species biofilm formation"/>
    <property type="evidence" value="ECO:0007669"/>
    <property type="project" value="TreeGrafter"/>
</dbReference>
<feature type="transmembrane region" description="Helical" evidence="1">
    <location>
        <begin position="137"/>
        <end position="153"/>
    </location>
</feature>
<dbReference type="GO" id="GO:0052621">
    <property type="term" value="F:diguanylate cyclase activity"/>
    <property type="evidence" value="ECO:0007669"/>
    <property type="project" value="TreeGrafter"/>
</dbReference>
<evidence type="ECO:0000256" key="1">
    <source>
        <dbReference type="SAM" id="Phobius"/>
    </source>
</evidence>
<feature type="transmembrane region" description="Helical" evidence="1">
    <location>
        <begin position="88"/>
        <end position="108"/>
    </location>
</feature>
<evidence type="ECO:0000313" key="3">
    <source>
        <dbReference type="EMBL" id="RZU32562.1"/>
    </source>
</evidence>
<feature type="domain" description="GGDEF" evidence="2">
    <location>
        <begin position="195"/>
        <end position="309"/>
    </location>
</feature>
<dbReference type="PANTHER" id="PTHR45138:SF9">
    <property type="entry name" value="DIGUANYLATE CYCLASE DGCM-RELATED"/>
    <property type="match status" value="1"/>
</dbReference>
<keyword evidence="1" id="KW-0472">Membrane</keyword>